<sequence>MTLLLTGQPVARRSRKLSGKKLKAAKEEIDFLLEQEIIHPSSSWASPIHLGFSSYSAYHQISMNPDDCIKTAIIKTLLPRLFKYIVMPFGLRNTA</sequence>
<gene>
    <name evidence="1" type="ORF">WN51_07966</name>
</gene>
<dbReference type="PANTHER" id="PTHR24559:SF444">
    <property type="entry name" value="REVERSE TRANSCRIPTASE DOMAIN-CONTAINING PROTEIN"/>
    <property type="match status" value="1"/>
</dbReference>
<organism evidence="1 2">
    <name type="scientific">Melipona quadrifasciata</name>
    <dbReference type="NCBI Taxonomy" id="166423"/>
    <lineage>
        <taxon>Eukaryota</taxon>
        <taxon>Metazoa</taxon>
        <taxon>Ecdysozoa</taxon>
        <taxon>Arthropoda</taxon>
        <taxon>Hexapoda</taxon>
        <taxon>Insecta</taxon>
        <taxon>Pterygota</taxon>
        <taxon>Neoptera</taxon>
        <taxon>Endopterygota</taxon>
        <taxon>Hymenoptera</taxon>
        <taxon>Apocrita</taxon>
        <taxon>Aculeata</taxon>
        <taxon>Apoidea</taxon>
        <taxon>Anthophila</taxon>
        <taxon>Apidae</taxon>
        <taxon>Melipona</taxon>
    </lineage>
</organism>
<dbReference type="GO" id="GO:0071897">
    <property type="term" value="P:DNA biosynthetic process"/>
    <property type="evidence" value="ECO:0007669"/>
    <property type="project" value="UniProtKB-ARBA"/>
</dbReference>
<dbReference type="PANTHER" id="PTHR24559">
    <property type="entry name" value="TRANSPOSON TY3-I GAG-POL POLYPROTEIN"/>
    <property type="match status" value="1"/>
</dbReference>
<dbReference type="Proteomes" id="UP000053105">
    <property type="component" value="Unassembled WGS sequence"/>
</dbReference>
<keyword evidence="2" id="KW-1185">Reference proteome</keyword>
<evidence type="ECO:0000313" key="2">
    <source>
        <dbReference type="Proteomes" id="UP000053105"/>
    </source>
</evidence>
<dbReference type="AlphaFoldDB" id="A0A0M8ZP82"/>
<accession>A0A0M8ZP82</accession>
<name>A0A0M8ZP82_9HYME</name>
<dbReference type="Gene3D" id="3.10.10.10">
    <property type="entry name" value="HIV Type 1 Reverse Transcriptase, subunit A, domain 1"/>
    <property type="match status" value="1"/>
</dbReference>
<evidence type="ECO:0000313" key="1">
    <source>
        <dbReference type="EMBL" id="KOX68285.1"/>
    </source>
</evidence>
<dbReference type="SUPFAM" id="SSF56672">
    <property type="entry name" value="DNA/RNA polymerases"/>
    <property type="match status" value="1"/>
</dbReference>
<protein>
    <submittedName>
        <fullName evidence="1">Uncharacterized protein</fullName>
    </submittedName>
</protein>
<reference evidence="1 2" key="1">
    <citation type="submission" date="2015-07" db="EMBL/GenBank/DDBJ databases">
        <title>The genome of Melipona quadrifasciata.</title>
        <authorList>
            <person name="Pan H."/>
            <person name="Kapheim K."/>
        </authorList>
    </citation>
    <scope>NUCLEOTIDE SEQUENCE [LARGE SCALE GENOMIC DNA]</scope>
    <source>
        <strain evidence="1">0111107301</strain>
        <tissue evidence="1">Whole body</tissue>
    </source>
</reference>
<dbReference type="InterPro" id="IPR053134">
    <property type="entry name" value="RNA-dir_DNA_polymerase"/>
</dbReference>
<proteinExistence type="predicted"/>
<dbReference type="EMBL" id="KQ435940">
    <property type="protein sequence ID" value="KOX68285.1"/>
    <property type="molecule type" value="Genomic_DNA"/>
</dbReference>
<dbReference type="InterPro" id="IPR043502">
    <property type="entry name" value="DNA/RNA_pol_sf"/>
</dbReference>